<feature type="domain" description="C2H2-type" evidence="4">
    <location>
        <begin position="2754"/>
        <end position="2781"/>
    </location>
</feature>
<keyword evidence="2" id="KW-0175">Coiled coil</keyword>
<evidence type="ECO:0000313" key="7">
    <source>
        <dbReference type="Proteomes" id="UP000186817"/>
    </source>
</evidence>
<feature type="region of interest" description="Disordered" evidence="3">
    <location>
        <begin position="286"/>
        <end position="314"/>
    </location>
</feature>
<dbReference type="InterPro" id="IPR036397">
    <property type="entry name" value="RNaseH_sf"/>
</dbReference>
<feature type="region of interest" description="Disordered" evidence="3">
    <location>
        <begin position="38"/>
        <end position="114"/>
    </location>
</feature>
<feature type="compositionally biased region" description="Basic residues" evidence="3">
    <location>
        <begin position="58"/>
        <end position="68"/>
    </location>
</feature>
<feature type="compositionally biased region" description="Pro residues" evidence="3">
    <location>
        <begin position="95"/>
        <end position="105"/>
    </location>
</feature>
<evidence type="ECO:0000313" key="6">
    <source>
        <dbReference type="EMBL" id="OLP84157.1"/>
    </source>
</evidence>
<accession>A0A1Q9CMR3</accession>
<dbReference type="Gene3D" id="3.60.10.10">
    <property type="entry name" value="Endonuclease/exonuclease/phosphatase"/>
    <property type="match status" value="1"/>
</dbReference>
<keyword evidence="1" id="KW-0863">Zinc-finger</keyword>
<dbReference type="InterPro" id="IPR036691">
    <property type="entry name" value="Endo/exonu/phosph_ase_sf"/>
</dbReference>
<dbReference type="GO" id="GO:0003676">
    <property type="term" value="F:nucleic acid binding"/>
    <property type="evidence" value="ECO:0007669"/>
    <property type="project" value="InterPro"/>
</dbReference>
<evidence type="ECO:0000256" key="3">
    <source>
        <dbReference type="SAM" id="MobiDB-lite"/>
    </source>
</evidence>
<dbReference type="OrthoDB" id="6142323at2759"/>
<reference evidence="6 7" key="1">
    <citation type="submission" date="2016-02" db="EMBL/GenBank/DDBJ databases">
        <title>Genome analysis of coral dinoflagellate symbionts highlights evolutionary adaptations to a symbiotic lifestyle.</title>
        <authorList>
            <person name="Aranda M."/>
            <person name="Li Y."/>
            <person name="Liew Y.J."/>
            <person name="Baumgarten S."/>
            <person name="Simakov O."/>
            <person name="Wilson M."/>
            <person name="Piel J."/>
            <person name="Ashoor H."/>
            <person name="Bougouffa S."/>
            <person name="Bajic V.B."/>
            <person name="Ryu T."/>
            <person name="Ravasi T."/>
            <person name="Bayer T."/>
            <person name="Micklem G."/>
            <person name="Kim H."/>
            <person name="Bhak J."/>
            <person name="Lajeunesse T.C."/>
            <person name="Voolstra C.R."/>
        </authorList>
    </citation>
    <scope>NUCLEOTIDE SEQUENCE [LARGE SCALE GENOMIC DNA]</scope>
    <source>
        <strain evidence="6 7">CCMP2467</strain>
    </source>
</reference>
<evidence type="ECO:0000256" key="1">
    <source>
        <dbReference type="PROSITE-ProRule" id="PRU00042"/>
    </source>
</evidence>
<dbReference type="Gene3D" id="3.30.420.10">
    <property type="entry name" value="Ribonuclease H-like superfamily/Ribonuclease H"/>
    <property type="match status" value="1"/>
</dbReference>
<evidence type="ECO:0008006" key="8">
    <source>
        <dbReference type="Google" id="ProtNLM"/>
    </source>
</evidence>
<dbReference type="InterPro" id="IPR002156">
    <property type="entry name" value="RNaseH_domain"/>
</dbReference>
<dbReference type="InterPro" id="IPR013087">
    <property type="entry name" value="Znf_C2H2_type"/>
</dbReference>
<keyword evidence="1" id="KW-0862">Zinc</keyword>
<feature type="domain" description="RNase H type-1" evidence="5">
    <location>
        <begin position="1436"/>
        <end position="1581"/>
    </location>
</feature>
<name>A0A1Q9CMR3_SYMMI</name>
<dbReference type="GO" id="GO:0008270">
    <property type="term" value="F:zinc ion binding"/>
    <property type="evidence" value="ECO:0007669"/>
    <property type="project" value="UniProtKB-KW"/>
</dbReference>
<dbReference type="Gene3D" id="3.30.160.60">
    <property type="entry name" value="Classic Zinc Finger"/>
    <property type="match status" value="1"/>
</dbReference>
<dbReference type="SUPFAM" id="SSF53098">
    <property type="entry name" value="Ribonuclease H-like"/>
    <property type="match status" value="1"/>
</dbReference>
<dbReference type="PROSITE" id="PS50879">
    <property type="entry name" value="RNASE_H_1"/>
    <property type="match status" value="1"/>
</dbReference>
<keyword evidence="7" id="KW-1185">Reference proteome</keyword>
<feature type="region of interest" description="Disordered" evidence="3">
    <location>
        <begin position="1285"/>
        <end position="1305"/>
    </location>
</feature>
<dbReference type="GO" id="GO:0004523">
    <property type="term" value="F:RNA-DNA hybrid ribonuclease activity"/>
    <property type="evidence" value="ECO:0007669"/>
    <property type="project" value="InterPro"/>
</dbReference>
<feature type="coiled-coil region" evidence="2">
    <location>
        <begin position="192"/>
        <end position="233"/>
    </location>
</feature>
<evidence type="ECO:0000256" key="2">
    <source>
        <dbReference type="SAM" id="Coils"/>
    </source>
</evidence>
<dbReference type="EMBL" id="LSRX01001063">
    <property type="protein sequence ID" value="OLP84157.1"/>
    <property type="molecule type" value="Genomic_DNA"/>
</dbReference>
<dbReference type="PROSITE" id="PS50157">
    <property type="entry name" value="ZINC_FINGER_C2H2_2"/>
    <property type="match status" value="1"/>
</dbReference>
<evidence type="ECO:0000259" key="4">
    <source>
        <dbReference type="PROSITE" id="PS50157"/>
    </source>
</evidence>
<sequence>MASTTAAWRCYYCRQMVKATAVYCPGCGQHWQKAATPQSETYDQDYGQQWRQPSSPRQRQRPKSPRSRPGKDKGGGKGKHKWQQPTAPSYAVAPWHPPPPPPGVPEPRGTGEGDQGVQELLTVLRSTMSQQTLPPAVAEALARVDVDAGRMVTKTIHNHTNAMGAAKKQLHSVRVARQQQEAAWGEFLSKTIEALEKGAQKFQETMNKFVEQEAEAAQRLAQARKAIRELATESSEKDVKEEAEDLDDSDIELMDTSASTGTGVAEEAKVQQVQKKLRVTLDELMAKLPSTEEGTPRRRSRGAPSGVPALPSTEGPRALCSLLRPLPRPDTITGPLVFQPLQELSALCAAPRARQGAGQYGICEPRQHFFTRPSNLEWAAADYLADATSAVHYVVRIAPFLQTPLDGLAHPQLALTPAWAERDLQALPVDLRNRHGSICTLLVRAGQTPVQVAAQVAAQGCACDELVAPLLQGSLQLHDARGRPIERLAANVDEHDWLRFVDTGGPEQAPPEDAALFMQTATVFTPCRRKVGTLSEPTAVPPHAGASSSVFPKVIQFEAKAPEVNSSTPCHWKDGSLSDPTVDQEALSQLHFPLFCSSEPPQCSALSKPTAGLDTAFHDEQCGWGTICKTSATTALPGSHGRHWQVGTLSEPTVSDQAALSEAISFSARAIHYDPHRQVGHKPAPIADAGRPTPSDPAADPPLLLTPTGIADALEPTIYQKIKADDVEVVPAFLKDRRTFEQPVAHFLWGEMSQGQHGTYTVFDRIRHVTVEKCQFQADLESIVALTLARAPFAVRSVQLLTVPLEGFPKPQIVIAEIARPRGELPIPWDLRPIGLQVSTIRHMPQQDTGAAIRALQTQLPTNTDLEGLWRDGLVHVSDALGPVEPRLTEHLDEVQFFRILRVPIAALDGHVMRSPFYFGGTGARESTVTTTWAYATGTAHSQPSLRIVVFRGDVSVSLDIRPPFRLRDEVLARLLAQHAHMRPFQPGSTLTLSRAFPPSLGYLQEVLFCISDDHTTPSFLWDARGIDGALTAQTTAVSFMNSEFVVPQEWRDQGWTAAVNGVPVSHAQRTVTPGDFYQPYRGSRHPPCVPQGHVLGIVPALNPFVWPFPLSHFQRMFLPRLRDRRWRLGMHLATAPEHLVYGPEHGEIRIHVATANHLNHEEIVSYMQRLDHPPPWGSIAPTSLNLDNVATFVSKARNSGLHTVLTPAPFFTGHFFVLLVSSRARVLRGIPLASDGALYPRQNFRQGDVLDPSHGFPRPLPDSSDLDDDTEAATQVIPATPSVAVPISDRARPSTPQEDSPQPEATALLQTRARLLQQVQVQPMAMKIHAPFPRAATPWSRAPRELHPLPQATERFQPLLDVGTPRIDQEFLFALLKPLPLPHRALVGQSLQKWSTSVLRTTARIAFATTTAALTMIFASKPATGSLPHWIPGQPCEELFLFTDGSYYPKAAQATWAYVVAARQGNHVGTVGFSAGKVTLQSSSNPSAFQGELEGLLHAVATACRLSAPLVHVGGDCSAALDIGRGVASFDLSNKVARAIQGLVCWAQGQGICFFWHKVEAHTGCAFNETADAIAKQVGRDGDSPLWHTSCPSFDSAVDENLPERLWMTGPYSSVLGLPALLSNGTWPAQANHPVPQTVTMPLAGFKPESRQLDACKLPLRILQHNVLSLRGMAASALLAKGLRAHSVSLAGFQETREHKTGFSTYEEWWILSAPCTAAGIGGAQLWINPSQPGLRWERNTLSIFHASPQVLVVLARVNGLSVALISAHAPPATSAEETLSQWWADLGQLIATIPPRFTLLQCIDANARFHACLDTPGTLASAPKCPNAQHLRTHALQVDAEVTDQFSDTGTRLTSWQSPTGHQALLDYVLFPKAWKQAALTRDTPDLGDLHADYDHFPVLLDLDVTCEGRRPPESQRIDPAALRTPAGQAVARVALATLPHISWDVCSTQHLELVHRHLLCALEALPRAPPKPRNPALTQATLRLVHRKRHVQRCLRTVRQRKHKQCLWILSQIESHAPLNVAASIAQLSAFRSQEDRWYAHFQSVRDELRTAMQKDRADFARRAISDAREAGPREFAFKLRAVLRTGRKFRNPPLLPVIREHATITAGREPVLDAFAAFFAKPERAKTVPLNELIAPPATHPTVLRDGTDLPSIVQLANAFAKQKSGKAPGVTQLPAEVFRSDPIASARAIWPILAKSIVRDPLPFQWRGGSATAIPKPCKDGSELQGYRSIMLLEPTAKAVQTAFRPQIQEAFVALRSTVHYGGLAGAPITLPAACTRAHLQALNALRLNGGAVFVDCKAAYYSVAREVLSAPPDLIHDDNWAYARAAVFFPDPSRQEGFVQALRSHPTAEALQARPALACFLRKQLDSTWFVGRDDSQFAMRAESGTAPGSPIADLLFGLVFQRFLHDINQCLQKKGYQAFASFSAPAQDDLSTPTWADDVCILFQTATPEEIQRAVQLILETVLAAMAAQGLDANLGAGKTEVMAVVHGQGSQAVKRALFSPNEPCITFQCHGGTAKVRLVSEYIHLGCLLRSDGGEFPCITHRELQAQQIFRPVRKKLLNNEHLSKHEKLDLIKSRVLPSFLHGAGMLTLQHQKDRDRFEDAIFKIYRASFRPIVGVSSQGFSNTEILTVLGLATPHELLATARARVLADLVRANLKPILSCLHHTGLWWSLATQAAVDVGLMASRPQSVDELFSSIRTDNHYVSKMCRGFLRKGCRSRPADAVPLAPREAPETALPVAASGPSLPWQCSLCSNAYSGKRQLAVHLSRHHGVRPGAVRAAFGTCCQRCLREFWTLRRLTEHLARSKQCLLTYSCSDIPPEPPAPTATEYAWKPAMRSFGPQPWWSTLNPDAATAYRDSSD</sequence>
<keyword evidence="1" id="KW-0479">Metal-binding</keyword>
<evidence type="ECO:0000259" key="5">
    <source>
        <dbReference type="PROSITE" id="PS50879"/>
    </source>
</evidence>
<organism evidence="6 7">
    <name type="scientific">Symbiodinium microadriaticum</name>
    <name type="common">Dinoflagellate</name>
    <name type="synonym">Zooxanthella microadriatica</name>
    <dbReference type="NCBI Taxonomy" id="2951"/>
    <lineage>
        <taxon>Eukaryota</taxon>
        <taxon>Sar</taxon>
        <taxon>Alveolata</taxon>
        <taxon>Dinophyceae</taxon>
        <taxon>Suessiales</taxon>
        <taxon>Symbiodiniaceae</taxon>
        <taxon>Symbiodinium</taxon>
    </lineage>
</organism>
<protein>
    <recommendedName>
        <fullName evidence="8">RNase H type-1 domain-containing protein</fullName>
    </recommendedName>
</protein>
<dbReference type="SUPFAM" id="SSF56219">
    <property type="entry name" value="DNase I-like"/>
    <property type="match status" value="1"/>
</dbReference>
<feature type="region of interest" description="Disordered" evidence="3">
    <location>
        <begin position="678"/>
        <end position="705"/>
    </location>
</feature>
<gene>
    <name evidence="6" type="ORF">AK812_SmicGene35001</name>
</gene>
<feature type="compositionally biased region" description="Low complexity" evidence="3">
    <location>
        <begin position="48"/>
        <end position="57"/>
    </location>
</feature>
<feature type="compositionally biased region" description="Low complexity" evidence="3">
    <location>
        <begin position="692"/>
        <end position="705"/>
    </location>
</feature>
<feature type="region of interest" description="Disordered" evidence="3">
    <location>
        <begin position="1247"/>
        <end position="1272"/>
    </location>
</feature>
<comment type="caution">
    <text evidence="6">The sequence shown here is derived from an EMBL/GenBank/DDBJ whole genome shotgun (WGS) entry which is preliminary data.</text>
</comment>
<dbReference type="PROSITE" id="PS00028">
    <property type="entry name" value="ZINC_FINGER_C2H2_1"/>
    <property type="match status" value="1"/>
</dbReference>
<proteinExistence type="predicted"/>
<dbReference type="Proteomes" id="UP000186817">
    <property type="component" value="Unassembled WGS sequence"/>
</dbReference>
<dbReference type="InterPro" id="IPR012337">
    <property type="entry name" value="RNaseH-like_sf"/>
</dbReference>